<keyword evidence="5 8" id="KW-1133">Transmembrane helix</keyword>
<evidence type="ECO:0000256" key="5">
    <source>
        <dbReference type="ARBA" id="ARBA00022989"/>
    </source>
</evidence>
<feature type="transmembrane region" description="Helical" evidence="8">
    <location>
        <begin position="359"/>
        <end position="378"/>
    </location>
</feature>
<feature type="transmembrane region" description="Helical" evidence="8">
    <location>
        <begin position="162"/>
        <end position="186"/>
    </location>
</feature>
<dbReference type="InterPro" id="IPR036259">
    <property type="entry name" value="MFS_trans_sf"/>
</dbReference>
<feature type="transmembrane region" description="Helical" evidence="8">
    <location>
        <begin position="99"/>
        <end position="120"/>
    </location>
</feature>
<comment type="similarity">
    <text evidence="2">Belongs to the major facilitator superfamily. Nitrate/nitrite porter (TC 2.A.1.8) family.</text>
</comment>
<reference evidence="10 11" key="1">
    <citation type="submission" date="2020-07" db="EMBL/GenBank/DDBJ databases">
        <title>Fungal Genomes of the International Space Station.</title>
        <authorList>
            <person name="Seuylemezian A."/>
            <person name="Singh N.K."/>
            <person name="Wood J."/>
            <person name="Venkateswaran K."/>
        </authorList>
    </citation>
    <scope>NUCLEOTIDE SEQUENCE [LARGE SCALE GENOMIC DNA]</scope>
    <source>
        <strain evidence="10 11">PL-B2</strain>
    </source>
</reference>
<keyword evidence="6" id="KW-0534">Nitrate assimilation</keyword>
<keyword evidence="3" id="KW-0813">Transport</keyword>
<evidence type="ECO:0000256" key="6">
    <source>
        <dbReference type="ARBA" id="ARBA00023063"/>
    </source>
</evidence>
<dbReference type="Pfam" id="PF07690">
    <property type="entry name" value="MFS_1"/>
    <property type="match status" value="1"/>
</dbReference>
<dbReference type="SUPFAM" id="SSF103473">
    <property type="entry name" value="MFS general substrate transporter"/>
    <property type="match status" value="1"/>
</dbReference>
<evidence type="ECO:0000256" key="7">
    <source>
        <dbReference type="ARBA" id="ARBA00023136"/>
    </source>
</evidence>
<evidence type="ECO:0000259" key="9">
    <source>
        <dbReference type="PROSITE" id="PS50850"/>
    </source>
</evidence>
<gene>
    <name evidence="10" type="ORF">H0185_02335</name>
</gene>
<feature type="transmembrane region" description="Helical" evidence="8">
    <location>
        <begin position="132"/>
        <end position="150"/>
    </location>
</feature>
<dbReference type="Proteomes" id="UP000769780">
    <property type="component" value="Unassembled WGS sequence"/>
</dbReference>
<dbReference type="InterPro" id="IPR011701">
    <property type="entry name" value="MFS"/>
</dbReference>
<feature type="transmembrane region" description="Helical" evidence="8">
    <location>
        <begin position="9"/>
        <end position="28"/>
    </location>
</feature>
<dbReference type="Gene3D" id="1.20.1250.20">
    <property type="entry name" value="MFS general substrate transporter like domains"/>
    <property type="match status" value="2"/>
</dbReference>
<evidence type="ECO:0000256" key="8">
    <source>
        <dbReference type="SAM" id="Phobius"/>
    </source>
</evidence>
<comment type="caution">
    <text evidence="10">The sequence shown here is derived from an EMBL/GenBank/DDBJ whole genome shotgun (WGS) entry which is preliminary data.</text>
</comment>
<protein>
    <submittedName>
        <fullName evidence="10">NarK/NasA family nitrate transporter</fullName>
    </submittedName>
</protein>
<dbReference type="InterPro" id="IPR044772">
    <property type="entry name" value="NO3_transporter"/>
</dbReference>
<evidence type="ECO:0000256" key="4">
    <source>
        <dbReference type="ARBA" id="ARBA00022692"/>
    </source>
</evidence>
<dbReference type="PROSITE" id="PS50850">
    <property type="entry name" value="MFS"/>
    <property type="match status" value="1"/>
</dbReference>
<feature type="transmembrane region" description="Helical" evidence="8">
    <location>
        <begin position="296"/>
        <end position="316"/>
    </location>
</feature>
<accession>A0ABS7K098</accession>
<feature type="transmembrane region" description="Helical" evidence="8">
    <location>
        <begin position="328"/>
        <end position="347"/>
    </location>
</feature>
<evidence type="ECO:0000256" key="2">
    <source>
        <dbReference type="ARBA" id="ARBA00008432"/>
    </source>
</evidence>
<feature type="transmembrane region" description="Helical" evidence="8">
    <location>
        <begin position="272"/>
        <end position="290"/>
    </location>
</feature>
<name>A0ABS7K098_9BACI</name>
<feature type="transmembrane region" description="Helical" evidence="8">
    <location>
        <begin position="76"/>
        <end position="93"/>
    </location>
</feature>
<keyword evidence="4 8" id="KW-0812">Transmembrane</keyword>
<proteinExistence type="inferred from homology"/>
<dbReference type="EMBL" id="JACWFH010000006">
    <property type="protein sequence ID" value="MBY0095659.1"/>
    <property type="molecule type" value="Genomic_DNA"/>
</dbReference>
<feature type="transmembrane region" description="Helical" evidence="8">
    <location>
        <begin position="48"/>
        <end position="64"/>
    </location>
</feature>
<keyword evidence="11" id="KW-1185">Reference proteome</keyword>
<feature type="domain" description="Major facilitator superfamily (MFS) profile" evidence="9">
    <location>
        <begin position="9"/>
        <end position="382"/>
    </location>
</feature>
<feature type="transmembrane region" description="Helical" evidence="8">
    <location>
        <begin position="239"/>
        <end position="260"/>
    </location>
</feature>
<keyword evidence="7 8" id="KW-0472">Membrane</keyword>
<dbReference type="CDD" id="cd17341">
    <property type="entry name" value="MFS_NRT2_like"/>
    <property type="match status" value="1"/>
</dbReference>
<dbReference type="PANTHER" id="PTHR23515">
    <property type="entry name" value="HIGH-AFFINITY NITRATE TRANSPORTER 2.3"/>
    <property type="match status" value="1"/>
</dbReference>
<dbReference type="InterPro" id="IPR020846">
    <property type="entry name" value="MFS_dom"/>
</dbReference>
<evidence type="ECO:0000313" key="10">
    <source>
        <dbReference type="EMBL" id="MBY0095659.1"/>
    </source>
</evidence>
<organism evidence="10 11">
    <name type="scientific">Mesobacillus maritimus</name>
    <dbReference type="NCBI Taxonomy" id="1643336"/>
    <lineage>
        <taxon>Bacteria</taxon>
        <taxon>Bacillati</taxon>
        <taxon>Bacillota</taxon>
        <taxon>Bacilli</taxon>
        <taxon>Bacillales</taxon>
        <taxon>Bacillaceae</taxon>
        <taxon>Mesobacillus</taxon>
    </lineage>
</organism>
<evidence type="ECO:0000256" key="1">
    <source>
        <dbReference type="ARBA" id="ARBA00004651"/>
    </source>
</evidence>
<comment type="subcellular location">
    <subcellularLocation>
        <location evidence="1">Cell membrane</location>
        <topology evidence="1">Multi-pass membrane protein</topology>
    </subcellularLocation>
</comment>
<sequence length="397" mass="42830">MLNKKDQTSILVLSTLSMIIAFSVWSILSPVAGKIQEMYGLTGLQKSILIAIPVLLGSVMRIPIGILADRVGGRKVYVFTMLFLTLPLIGASFTSSYEGLLFCAFFIGMAGTTFAVSIAYVSRCYPPEKQGLILGIAGIGNLGTAVASFLAPQIMNLWGLPWMFRIFAFAILIMSVIFWFGTIELAKPKEGKTLKQSLEVMKNKETWVLSGYYFLTFGGFVTFGIYLPILFQDLFHLDAVQAGGLTGIFVIGATFIRPVGGYLSDKFGAVKVLNIVFSSILFTSILLALWQGPLLLFMAECLLMAIMLGTGNGAVFKRVAEVSRGNMGAVTGVVGAAGGLGGFFPPILLGIFKDYLGDYMLGFVLLSLFALVCLVYNSDKIRTIFTAKKQGGVSSLS</sequence>
<evidence type="ECO:0000313" key="11">
    <source>
        <dbReference type="Proteomes" id="UP000769780"/>
    </source>
</evidence>
<feature type="transmembrane region" description="Helical" evidence="8">
    <location>
        <begin position="207"/>
        <end position="227"/>
    </location>
</feature>
<evidence type="ECO:0000256" key="3">
    <source>
        <dbReference type="ARBA" id="ARBA00022448"/>
    </source>
</evidence>